<reference evidence="6 7" key="1">
    <citation type="submission" date="2021-03" db="EMBL/GenBank/DDBJ databases">
        <title>Aliifodinibius sp. nov., a new bacterium isolated from saline soil.</title>
        <authorList>
            <person name="Galisteo C."/>
            <person name="De La Haba R."/>
            <person name="Sanchez-Porro C."/>
            <person name="Ventosa A."/>
        </authorList>
    </citation>
    <scope>NUCLEOTIDE SEQUENCE [LARGE SCALE GENOMIC DNA]</scope>
    <source>
        <strain evidence="6 7">1BSP15-2V2</strain>
    </source>
</reference>
<keyword evidence="3" id="KW-0547">Nucleotide-binding</keyword>
<dbReference type="Gene3D" id="3.40.50.300">
    <property type="entry name" value="P-loop containing nucleotide triphosphate hydrolases"/>
    <property type="match status" value="1"/>
</dbReference>
<accession>A0ABT3PMR5</accession>
<dbReference type="PANTHER" id="PTHR42734:SF17">
    <property type="entry name" value="METAL TRANSPORT SYSTEM ATP-BINDING PROTEIN TM_0124-RELATED"/>
    <property type="match status" value="1"/>
</dbReference>
<dbReference type="GO" id="GO:0005524">
    <property type="term" value="F:ATP binding"/>
    <property type="evidence" value="ECO:0007669"/>
    <property type="project" value="UniProtKB-KW"/>
</dbReference>
<evidence type="ECO:0000256" key="3">
    <source>
        <dbReference type="ARBA" id="ARBA00022741"/>
    </source>
</evidence>
<dbReference type="SMART" id="SM00382">
    <property type="entry name" value="AAA"/>
    <property type="match status" value="1"/>
</dbReference>
<evidence type="ECO:0000313" key="7">
    <source>
        <dbReference type="Proteomes" id="UP001207918"/>
    </source>
</evidence>
<sequence>MKHRDEQVPILEFNNVIAYRNDTKVMDQFSMRIDQLQHTAILGPNGAGKSTFIQLLTHQLHPLATDDDTPPIRVFGKDHWVVSELRKRIGIVSPEMEYEILHNLKHGRTNGRGVVITGFFSSMQLFAHHSITDEMKRKADRTLEMMDAGYLADRMFNRMSTGEARRVLIARALVTDPDVLVLDEPTTALDPVAREKCLQWIRNIAQQGTSVIIVTHHIEEIIPEINNIVLLRDGKTIASGPKDKVLTSKKLSTVYGHPLRLKENNNGHYIELNQDAS</sequence>
<evidence type="ECO:0000259" key="5">
    <source>
        <dbReference type="PROSITE" id="PS50893"/>
    </source>
</evidence>
<dbReference type="InterPro" id="IPR050153">
    <property type="entry name" value="Metal_Ion_Import_ABC"/>
</dbReference>
<keyword evidence="7" id="KW-1185">Reference proteome</keyword>
<dbReference type="PROSITE" id="PS50893">
    <property type="entry name" value="ABC_TRANSPORTER_2"/>
    <property type="match status" value="1"/>
</dbReference>
<comment type="caution">
    <text evidence="6">The sequence shown here is derived from an EMBL/GenBank/DDBJ whole genome shotgun (WGS) entry which is preliminary data.</text>
</comment>
<evidence type="ECO:0000256" key="4">
    <source>
        <dbReference type="ARBA" id="ARBA00022840"/>
    </source>
</evidence>
<keyword evidence="2" id="KW-0813">Transport</keyword>
<dbReference type="SUPFAM" id="SSF52540">
    <property type="entry name" value="P-loop containing nucleoside triphosphate hydrolases"/>
    <property type="match status" value="1"/>
</dbReference>
<dbReference type="PANTHER" id="PTHR42734">
    <property type="entry name" value="METAL TRANSPORT SYSTEM ATP-BINDING PROTEIN TM_0124-RELATED"/>
    <property type="match status" value="1"/>
</dbReference>
<evidence type="ECO:0000256" key="2">
    <source>
        <dbReference type="ARBA" id="ARBA00022448"/>
    </source>
</evidence>
<dbReference type="Pfam" id="PF00005">
    <property type="entry name" value="ABC_tran"/>
    <property type="match status" value="1"/>
</dbReference>
<feature type="domain" description="ABC transporter" evidence="5">
    <location>
        <begin position="11"/>
        <end position="258"/>
    </location>
</feature>
<dbReference type="EMBL" id="JAGGJA010000006">
    <property type="protein sequence ID" value="MCW9707238.1"/>
    <property type="molecule type" value="Genomic_DNA"/>
</dbReference>
<dbReference type="Proteomes" id="UP001207918">
    <property type="component" value="Unassembled WGS sequence"/>
</dbReference>
<dbReference type="InterPro" id="IPR027417">
    <property type="entry name" value="P-loop_NTPase"/>
</dbReference>
<organism evidence="6 7">
    <name type="scientific">Fodinibius salsisoli</name>
    <dbReference type="NCBI Taxonomy" id="2820877"/>
    <lineage>
        <taxon>Bacteria</taxon>
        <taxon>Pseudomonadati</taxon>
        <taxon>Balneolota</taxon>
        <taxon>Balneolia</taxon>
        <taxon>Balneolales</taxon>
        <taxon>Balneolaceae</taxon>
        <taxon>Fodinibius</taxon>
    </lineage>
</organism>
<evidence type="ECO:0000313" key="6">
    <source>
        <dbReference type="EMBL" id="MCW9707238.1"/>
    </source>
</evidence>
<evidence type="ECO:0000256" key="1">
    <source>
        <dbReference type="ARBA" id="ARBA00005417"/>
    </source>
</evidence>
<name>A0ABT3PMR5_9BACT</name>
<keyword evidence="4 6" id="KW-0067">ATP-binding</keyword>
<dbReference type="InterPro" id="IPR003439">
    <property type="entry name" value="ABC_transporter-like_ATP-bd"/>
</dbReference>
<gene>
    <name evidence="6" type="ORF">J6I44_10245</name>
</gene>
<dbReference type="RefSeq" id="WP_265765997.1">
    <property type="nucleotide sequence ID" value="NZ_JAGGJA010000006.1"/>
</dbReference>
<comment type="similarity">
    <text evidence="1">Belongs to the ABC transporter superfamily.</text>
</comment>
<dbReference type="InterPro" id="IPR003593">
    <property type="entry name" value="AAA+_ATPase"/>
</dbReference>
<protein>
    <submittedName>
        <fullName evidence="6">ATP-binding cassette domain-containing protein</fullName>
    </submittedName>
</protein>
<proteinExistence type="inferred from homology"/>